<keyword evidence="4" id="KW-1185">Reference proteome</keyword>
<dbReference type="AlphaFoldDB" id="A0A9P9D5K8"/>
<evidence type="ECO:0000256" key="2">
    <source>
        <dbReference type="SAM" id="Phobius"/>
    </source>
</evidence>
<evidence type="ECO:0000313" key="4">
    <source>
        <dbReference type="Proteomes" id="UP000700596"/>
    </source>
</evidence>
<comment type="similarity">
    <text evidence="1">Belongs to the ustYa family.</text>
</comment>
<feature type="transmembrane region" description="Helical" evidence="2">
    <location>
        <begin position="48"/>
        <end position="70"/>
    </location>
</feature>
<keyword evidence="2" id="KW-0812">Transmembrane</keyword>
<name>A0A9P9D5K8_9PLEO</name>
<evidence type="ECO:0008006" key="5">
    <source>
        <dbReference type="Google" id="ProtNLM"/>
    </source>
</evidence>
<proteinExistence type="inferred from homology"/>
<dbReference type="PANTHER" id="PTHR33365">
    <property type="entry name" value="YALI0B05434P"/>
    <property type="match status" value="1"/>
</dbReference>
<evidence type="ECO:0000256" key="1">
    <source>
        <dbReference type="ARBA" id="ARBA00035112"/>
    </source>
</evidence>
<protein>
    <recommendedName>
        <fullName evidence="5">Tat pathway signal sequence</fullName>
    </recommendedName>
</protein>
<gene>
    <name evidence="3" type="ORF">B0J11DRAFT_541974</name>
</gene>
<organism evidence="3 4">
    <name type="scientific">Dendryphion nanum</name>
    <dbReference type="NCBI Taxonomy" id="256645"/>
    <lineage>
        <taxon>Eukaryota</taxon>
        <taxon>Fungi</taxon>
        <taxon>Dikarya</taxon>
        <taxon>Ascomycota</taxon>
        <taxon>Pezizomycotina</taxon>
        <taxon>Dothideomycetes</taxon>
        <taxon>Pleosporomycetidae</taxon>
        <taxon>Pleosporales</taxon>
        <taxon>Torulaceae</taxon>
        <taxon>Dendryphion</taxon>
    </lineage>
</organism>
<dbReference type="Proteomes" id="UP000700596">
    <property type="component" value="Unassembled WGS sequence"/>
</dbReference>
<dbReference type="OrthoDB" id="3687641at2759"/>
<dbReference type="GO" id="GO:0043386">
    <property type="term" value="P:mycotoxin biosynthetic process"/>
    <property type="evidence" value="ECO:0007669"/>
    <property type="project" value="InterPro"/>
</dbReference>
<evidence type="ECO:0000313" key="3">
    <source>
        <dbReference type="EMBL" id="KAH7112814.1"/>
    </source>
</evidence>
<dbReference type="InterPro" id="IPR021765">
    <property type="entry name" value="UstYa-like"/>
</dbReference>
<dbReference type="PANTHER" id="PTHR33365:SF13">
    <property type="entry name" value="TAT PATHWAY SIGNAL SEQUENCE"/>
    <property type="match status" value="1"/>
</dbReference>
<keyword evidence="2" id="KW-1133">Transmembrane helix</keyword>
<accession>A0A9P9D5K8</accession>
<comment type="caution">
    <text evidence="3">The sequence shown here is derived from an EMBL/GenBank/DDBJ whole genome shotgun (WGS) entry which is preliminary data.</text>
</comment>
<reference evidence="3" key="1">
    <citation type="journal article" date="2021" name="Nat. Commun.">
        <title>Genetic determinants of endophytism in the Arabidopsis root mycobiome.</title>
        <authorList>
            <person name="Mesny F."/>
            <person name="Miyauchi S."/>
            <person name="Thiergart T."/>
            <person name="Pickel B."/>
            <person name="Atanasova L."/>
            <person name="Karlsson M."/>
            <person name="Huettel B."/>
            <person name="Barry K.W."/>
            <person name="Haridas S."/>
            <person name="Chen C."/>
            <person name="Bauer D."/>
            <person name="Andreopoulos W."/>
            <person name="Pangilinan J."/>
            <person name="LaButti K."/>
            <person name="Riley R."/>
            <person name="Lipzen A."/>
            <person name="Clum A."/>
            <person name="Drula E."/>
            <person name="Henrissat B."/>
            <person name="Kohler A."/>
            <person name="Grigoriev I.V."/>
            <person name="Martin F.M."/>
            <person name="Hacquard S."/>
        </authorList>
    </citation>
    <scope>NUCLEOTIDE SEQUENCE</scope>
    <source>
        <strain evidence="3">MPI-CAGE-CH-0243</strain>
    </source>
</reference>
<sequence>MKFFGLKSEKDVGFERVPNSEDCEGLLPDSERSSLDSRTVRTIAQGPSWPITVAIAVTTTVISLLIGIWLGQTYVLDADNFTINHSSQWSSVVGDVGIKYSKQRFNGSLMKSNVFRQDFGPEVDAAWKSLGADFHAVRIPTDQAARSNLAPDQVKIKEKYGGGYPANIEGLHHLHCLNLLRKSLAWNFNHYAKEGLGPFSNDKTVLKFHVTHCLDILRQQLMCNVDVGVLGQVWYEPEGKPLQGFVDFNTVHTCRNFEAIRNWAEKHQLPLNKDLPPDFLELPKAGDRIYHETP</sequence>
<keyword evidence="2" id="KW-0472">Membrane</keyword>
<dbReference type="Pfam" id="PF11807">
    <property type="entry name" value="UstYa"/>
    <property type="match status" value="1"/>
</dbReference>
<dbReference type="EMBL" id="JAGMWT010000020">
    <property type="protein sequence ID" value="KAH7112814.1"/>
    <property type="molecule type" value="Genomic_DNA"/>
</dbReference>